<organism evidence="6 7">
    <name type="scientific">Steinernema glaseri</name>
    <dbReference type="NCBI Taxonomy" id="37863"/>
    <lineage>
        <taxon>Eukaryota</taxon>
        <taxon>Metazoa</taxon>
        <taxon>Ecdysozoa</taxon>
        <taxon>Nematoda</taxon>
        <taxon>Chromadorea</taxon>
        <taxon>Rhabditida</taxon>
        <taxon>Tylenchina</taxon>
        <taxon>Panagrolaimomorpha</taxon>
        <taxon>Strongyloidoidea</taxon>
        <taxon>Steinernematidae</taxon>
        <taxon>Steinernema</taxon>
    </lineage>
</organism>
<evidence type="ECO:0000256" key="2">
    <source>
        <dbReference type="PROSITE-ProRule" id="PRU00846"/>
    </source>
</evidence>
<dbReference type="InterPro" id="IPR047575">
    <property type="entry name" value="Sm"/>
</dbReference>
<reference evidence="7" key="1">
    <citation type="submission" date="2016-11" db="UniProtKB">
        <authorList>
            <consortium name="WormBaseParasite"/>
        </authorList>
    </citation>
    <scope>IDENTIFICATION</scope>
</reference>
<dbReference type="PROSITE" id="PS52002">
    <property type="entry name" value="SM"/>
    <property type="match status" value="1"/>
</dbReference>
<dbReference type="Gene3D" id="2.30.30.100">
    <property type="match status" value="1"/>
</dbReference>
<dbReference type="InterPro" id="IPR025761">
    <property type="entry name" value="FFD_box"/>
</dbReference>
<sequence>MEQPYIGSRISLISQLDIRYEGILYAVDTIGATITLAKVRSYGTETRRTAKPIPARDELYEYIIFKAGDIKDLVVCSDAQSTVILDDPAIVKVSREPLPPIQRGLESELELPIPPLHATSSQIRTRPSEVKPIGDRRKKHVPTFSEVARSRMSEEDEVAEEPKTRRHFDSEFDFEKAENEFQSVIAGMTSTMGNINLNHGSKEDFKSASSEFDECYNKDVSFFDEISCEARDKEEGKIARIPRNKERLVNQETFGVEAVTELSMSYRGGRYFRGRPRGYRNNYRREGWRSFNNNIKRDGH</sequence>
<dbReference type="PANTHER" id="PTHR13586">
    <property type="entry name" value="SCD6 PROTEIN-RELATED"/>
    <property type="match status" value="1"/>
</dbReference>
<dbReference type="SMART" id="SM01271">
    <property type="entry name" value="LSM14"/>
    <property type="match status" value="1"/>
</dbReference>
<feature type="region of interest" description="Disordered" evidence="3">
    <location>
        <begin position="146"/>
        <end position="165"/>
    </location>
</feature>
<dbReference type="GO" id="GO:0003723">
    <property type="term" value="F:RNA binding"/>
    <property type="evidence" value="ECO:0007669"/>
    <property type="project" value="InterPro"/>
</dbReference>
<evidence type="ECO:0000313" key="6">
    <source>
        <dbReference type="Proteomes" id="UP000095287"/>
    </source>
</evidence>
<dbReference type="Proteomes" id="UP000095287">
    <property type="component" value="Unplaced"/>
</dbReference>
<accession>A0A1I8A7G2</accession>
<dbReference type="WBParaSite" id="L893_g33767.t1">
    <property type="protein sequence ID" value="L893_g33767.t1"/>
    <property type="gene ID" value="L893_g33767"/>
</dbReference>
<dbReference type="CDD" id="cd01736">
    <property type="entry name" value="LSm14_N"/>
    <property type="match status" value="1"/>
</dbReference>
<evidence type="ECO:0000256" key="1">
    <source>
        <dbReference type="ARBA" id="ARBA00010415"/>
    </source>
</evidence>
<dbReference type="GO" id="GO:0005737">
    <property type="term" value="C:cytoplasm"/>
    <property type="evidence" value="ECO:0007669"/>
    <property type="project" value="UniProtKB-ARBA"/>
</dbReference>
<protein>
    <submittedName>
        <fullName evidence="7">FFD domain-containing protein</fullName>
    </submittedName>
</protein>
<feature type="short sequence motif" description="FFD box" evidence="2">
    <location>
        <begin position="214"/>
        <end position="230"/>
    </location>
</feature>
<dbReference type="AlphaFoldDB" id="A0A1I8A7G2"/>
<evidence type="ECO:0000259" key="4">
    <source>
        <dbReference type="PROSITE" id="PS51513"/>
    </source>
</evidence>
<name>A0A1I8A7G2_9BILA</name>
<comment type="similarity">
    <text evidence="1">Belongs to the LSM14 family.</text>
</comment>
<keyword evidence="6" id="KW-1185">Reference proteome</keyword>
<feature type="domain" description="FFD box profile" evidence="4">
    <location>
        <begin position="214"/>
        <end position="230"/>
    </location>
</feature>
<dbReference type="InterPro" id="IPR010920">
    <property type="entry name" value="LSM_dom_sf"/>
</dbReference>
<evidence type="ECO:0000259" key="5">
    <source>
        <dbReference type="PROSITE" id="PS52002"/>
    </source>
</evidence>
<dbReference type="SUPFAM" id="SSF50182">
    <property type="entry name" value="Sm-like ribonucleoproteins"/>
    <property type="match status" value="1"/>
</dbReference>
<dbReference type="PROSITE" id="PS51513">
    <property type="entry name" value="FFD"/>
    <property type="match status" value="1"/>
</dbReference>
<dbReference type="SMART" id="SM01199">
    <property type="entry name" value="FDF"/>
    <property type="match status" value="1"/>
</dbReference>
<dbReference type="Pfam" id="PF12701">
    <property type="entry name" value="LSM14"/>
    <property type="match status" value="1"/>
</dbReference>
<dbReference type="InterPro" id="IPR025609">
    <property type="entry name" value="Lsm14-like_N"/>
</dbReference>
<feature type="domain" description="Sm" evidence="5">
    <location>
        <begin position="1"/>
        <end position="79"/>
    </location>
</feature>
<dbReference type="InterPro" id="IPR019050">
    <property type="entry name" value="FDF_dom"/>
</dbReference>
<proteinExistence type="inferred from homology"/>
<evidence type="ECO:0000313" key="7">
    <source>
        <dbReference type="WBParaSite" id="L893_g33767.t1"/>
    </source>
</evidence>
<evidence type="ECO:0000256" key="3">
    <source>
        <dbReference type="SAM" id="MobiDB-lite"/>
    </source>
</evidence>
<dbReference type="PANTHER" id="PTHR13586:SF0">
    <property type="entry name" value="TRAILER HITCH, ISOFORM H"/>
    <property type="match status" value="1"/>
</dbReference>